<evidence type="ECO:0000256" key="6">
    <source>
        <dbReference type="ARBA" id="ARBA00022989"/>
    </source>
</evidence>
<dbReference type="EMBL" id="CP000414">
    <property type="protein sequence ID" value="ABJ62046.1"/>
    <property type="molecule type" value="Genomic_DNA"/>
</dbReference>
<dbReference type="PIRSF" id="PIRSF006351">
    <property type="entry name" value="PTS_EIIC-Cellobiose"/>
    <property type="match status" value="1"/>
</dbReference>
<dbReference type="GO" id="GO:1902815">
    <property type="term" value="P:N,N'-diacetylchitobiose import"/>
    <property type="evidence" value="ECO:0007669"/>
    <property type="project" value="TreeGrafter"/>
</dbReference>
<evidence type="ECO:0000256" key="3">
    <source>
        <dbReference type="ARBA" id="ARBA00022475"/>
    </source>
</evidence>
<feature type="transmembrane region" description="Helical" evidence="9">
    <location>
        <begin position="203"/>
        <end position="221"/>
    </location>
</feature>
<dbReference type="EnsemblBacteria" id="ABJ62046">
    <property type="protein sequence ID" value="ABJ62046"/>
    <property type="gene ID" value="LEUM_0940"/>
</dbReference>
<dbReference type="KEGG" id="lme:LEUM_0940"/>
<dbReference type="InterPro" id="IPR051088">
    <property type="entry name" value="PTS_Sugar-EIIC/EIIB"/>
</dbReference>
<keyword evidence="11" id="KW-0808">Transferase</keyword>
<evidence type="ECO:0000256" key="1">
    <source>
        <dbReference type="ARBA" id="ARBA00004651"/>
    </source>
</evidence>
<keyword evidence="12" id="KW-1185">Reference proteome</keyword>
<evidence type="ECO:0000256" key="2">
    <source>
        <dbReference type="ARBA" id="ARBA00022448"/>
    </source>
</evidence>
<dbReference type="PANTHER" id="PTHR33989">
    <property type="match status" value="1"/>
</dbReference>
<proteinExistence type="predicted"/>
<evidence type="ECO:0000256" key="8">
    <source>
        <dbReference type="PIRNR" id="PIRNR006351"/>
    </source>
</evidence>
<keyword evidence="2 8" id="KW-0813">Transport</keyword>
<comment type="subcellular location">
    <subcellularLocation>
        <location evidence="1">Cell membrane</location>
        <topology evidence="1">Multi-pass membrane protein</topology>
    </subcellularLocation>
</comment>
<dbReference type="AlphaFoldDB" id="Q03XM6"/>
<protein>
    <recommendedName>
        <fullName evidence="8">Permease IIC component</fullName>
    </recommendedName>
</protein>
<dbReference type="eggNOG" id="COG1455">
    <property type="taxonomic scope" value="Bacteria"/>
</dbReference>
<dbReference type="HOGENOM" id="CLU_029688_1_1_9"/>
<dbReference type="GO" id="GO:0005886">
    <property type="term" value="C:plasma membrane"/>
    <property type="evidence" value="ECO:0007669"/>
    <property type="project" value="UniProtKB-SubCell"/>
</dbReference>
<feature type="domain" description="PTS EIIC type-3" evidence="10">
    <location>
        <begin position="5"/>
        <end position="393"/>
    </location>
</feature>
<keyword evidence="3 8" id="KW-1003">Cell membrane</keyword>
<dbReference type="InterPro" id="IPR004796">
    <property type="entry name" value="PTS_IIC_cello"/>
</dbReference>
<feature type="transmembrane region" description="Helical" evidence="9">
    <location>
        <begin position="264"/>
        <end position="288"/>
    </location>
</feature>
<evidence type="ECO:0000256" key="4">
    <source>
        <dbReference type="ARBA" id="ARBA00022597"/>
    </source>
</evidence>
<dbReference type="PROSITE" id="PS51105">
    <property type="entry name" value="PTS_EIIC_TYPE_3"/>
    <property type="match status" value="1"/>
</dbReference>
<gene>
    <name evidence="11" type="ordered locus">LEUM_0940</name>
</gene>
<keyword evidence="6 9" id="KW-1133">Transmembrane helix</keyword>
<feature type="transmembrane region" description="Helical" evidence="9">
    <location>
        <begin position="29"/>
        <end position="48"/>
    </location>
</feature>
<feature type="transmembrane region" description="Helical" evidence="9">
    <location>
        <begin position="60"/>
        <end position="80"/>
    </location>
</feature>
<sequence>MNNILNSQFIKKVNDVTSNSWIQGIQKSITLILSFIIIGSLITVISLINNIKANLIPDLGYMSTFTFGMVGLFVAFLIPYNILQQKKNDKKMLASFTSLALYLMLIKPKFDGSGNHVTFELSRFGSAGLFLSIIAGIVVTAIILFTSRYSFFKKDTLMPEFIVNLFDSLIPITFIIFIGWLGLTAKNIDPFKIVTSLFSPLSIIGQSYIGFIVIGFVYSLFYSFGISTWTLSPIILPIMLSGIAENERLAAHGLKAVNITTQEVFYTGFIAAGGIGFTITLAIMMLFLSKSQQLKAVGRATFPASILNINEPLVYGAPIAFNPLLMIPMWLNGILIPAVAGAAMRLNIVPIPDKVFWIWYLPFPVSTYITTGIKGVLLFVILFILSWTIYYPFFKYYDAQLLTNELENRKN</sequence>
<name>Q03XM6_LEUMM</name>
<feature type="transmembrane region" description="Helical" evidence="9">
    <location>
        <begin position="161"/>
        <end position="183"/>
    </location>
</feature>
<feature type="transmembrane region" description="Helical" evidence="9">
    <location>
        <begin position="130"/>
        <end position="149"/>
    </location>
</feature>
<keyword evidence="5 9" id="KW-0812">Transmembrane</keyword>
<evidence type="ECO:0000259" key="10">
    <source>
        <dbReference type="PROSITE" id="PS51105"/>
    </source>
</evidence>
<evidence type="ECO:0000256" key="7">
    <source>
        <dbReference type="ARBA" id="ARBA00023136"/>
    </source>
</evidence>
<dbReference type="InterPro" id="IPR003352">
    <property type="entry name" value="PTS_EIIC"/>
</dbReference>
<organism evidence="11 12">
    <name type="scientific">Leuconostoc mesenteroides subsp. mesenteroides (strain ATCC 8293 / DSM 20343 / BCRC 11652 / CCM 1803 / JCM 6124 / NCDO 523 / NBRC 100496 / NCIMB 8023 / NCTC 12954 / NRRL B-1118 / 37Y)</name>
    <dbReference type="NCBI Taxonomy" id="203120"/>
    <lineage>
        <taxon>Bacteria</taxon>
        <taxon>Bacillati</taxon>
        <taxon>Bacillota</taxon>
        <taxon>Bacilli</taxon>
        <taxon>Lactobacillales</taxon>
        <taxon>Lactobacillaceae</taxon>
        <taxon>Leuconostoc</taxon>
    </lineage>
</organism>
<dbReference type="GO" id="GO:0008982">
    <property type="term" value="F:protein-N(PI)-phosphohistidine-sugar phosphotransferase activity"/>
    <property type="evidence" value="ECO:0007669"/>
    <property type="project" value="UniProtKB-UniRule"/>
</dbReference>
<dbReference type="InterPro" id="IPR004501">
    <property type="entry name" value="PTS_EIIC_3"/>
</dbReference>
<dbReference type="Pfam" id="PF02378">
    <property type="entry name" value="PTS_EIIC"/>
    <property type="match status" value="1"/>
</dbReference>
<accession>Q03XM6</accession>
<keyword evidence="4 8" id="KW-0762">Sugar transport</keyword>
<keyword evidence="7 8" id="KW-0472">Membrane</keyword>
<evidence type="ECO:0000313" key="11">
    <source>
        <dbReference type="EMBL" id="ABJ62046.1"/>
    </source>
</evidence>
<dbReference type="PANTHER" id="PTHR33989:SF4">
    <property type="entry name" value="PTS SYSTEM N,N'-DIACETYLCHITOBIOSE-SPECIFIC EIIC COMPONENT"/>
    <property type="match status" value="1"/>
</dbReference>
<evidence type="ECO:0000256" key="5">
    <source>
        <dbReference type="ARBA" id="ARBA00022692"/>
    </source>
</evidence>
<evidence type="ECO:0000256" key="9">
    <source>
        <dbReference type="SAM" id="Phobius"/>
    </source>
</evidence>
<reference evidence="11 12" key="1">
    <citation type="journal article" date="2006" name="Proc. Natl. Acad. Sci. U.S.A.">
        <title>Comparative genomics of the lactic acid bacteria.</title>
        <authorList>
            <person name="Makarova K."/>
            <person name="Slesarev A."/>
            <person name="Wolf Y."/>
            <person name="Sorokin A."/>
            <person name="Mirkin B."/>
            <person name="Koonin E."/>
            <person name="Pavlov A."/>
            <person name="Pavlova N."/>
            <person name="Karamychev V."/>
            <person name="Polouchine N."/>
            <person name="Shakhova V."/>
            <person name="Grigoriev I."/>
            <person name="Lou Y."/>
            <person name="Rohksar D."/>
            <person name="Lucas S."/>
            <person name="Huang K."/>
            <person name="Goodstein D.M."/>
            <person name="Hawkins T."/>
            <person name="Plengvidhya V."/>
            <person name="Welker D."/>
            <person name="Hughes J."/>
            <person name="Goh Y."/>
            <person name="Benson A."/>
            <person name="Baldwin K."/>
            <person name="Lee J.H."/>
            <person name="Diaz-Muniz I."/>
            <person name="Dosti B."/>
            <person name="Smeianov V."/>
            <person name="Wechter W."/>
            <person name="Barabote R."/>
            <person name="Lorca G."/>
            <person name="Altermann E."/>
            <person name="Barrangou R."/>
            <person name="Ganesan B."/>
            <person name="Xie Y."/>
            <person name="Rawsthorne H."/>
            <person name="Tamir D."/>
            <person name="Parker C."/>
            <person name="Breidt F."/>
            <person name="Broadbent J."/>
            <person name="Hutkins R."/>
            <person name="O'Sullivan D."/>
            <person name="Steele J."/>
            <person name="Unlu G."/>
            <person name="Saier M."/>
            <person name="Klaenhammer T."/>
            <person name="Richardson P."/>
            <person name="Kozyavkin S."/>
            <person name="Weimer B."/>
            <person name="Mills D."/>
        </authorList>
    </citation>
    <scope>NUCLEOTIDE SEQUENCE [LARGE SCALE GENOMIC DNA]</scope>
    <source>
        <strain evidence="12">ATCC 8293 / DSM 20343 / BCRC 11652 / CCM 1803 / JCM 6124 / NCDO 523 / NBRC 100496 / NCIMB 8023 / NCTC 12954 / NRRL B-1118 / 37Y</strain>
    </source>
</reference>
<evidence type="ECO:0000313" key="12">
    <source>
        <dbReference type="Proteomes" id="UP000000362"/>
    </source>
</evidence>
<comment type="function">
    <text evidence="8">The phosphoenolpyruvate-dependent sugar phosphotransferase system (PTS), a major carbohydrate active -transport system, catalyzes the phosphorylation of incoming sugar substrates concomitant with their translocation across the cell membrane.</text>
</comment>
<feature type="transmembrane region" description="Helical" evidence="9">
    <location>
        <begin position="368"/>
        <end position="390"/>
    </location>
</feature>
<feature type="transmembrane region" description="Helical" evidence="9">
    <location>
        <begin position="329"/>
        <end position="348"/>
    </location>
</feature>
<feature type="transmembrane region" description="Helical" evidence="9">
    <location>
        <begin position="228"/>
        <end position="244"/>
    </location>
</feature>
<dbReference type="Proteomes" id="UP000000362">
    <property type="component" value="Chromosome"/>
</dbReference>
<dbReference type="GO" id="GO:0009401">
    <property type="term" value="P:phosphoenolpyruvate-dependent sugar phosphotransferase system"/>
    <property type="evidence" value="ECO:0007669"/>
    <property type="project" value="InterPro"/>
</dbReference>